<comment type="caution">
    <text evidence="2">The sequence shown here is derived from an EMBL/GenBank/DDBJ whole genome shotgun (WGS) entry which is preliminary data.</text>
</comment>
<reference evidence="2" key="1">
    <citation type="submission" date="2022-07" db="EMBL/GenBank/DDBJ databases">
        <authorList>
            <person name="Macas J."/>
            <person name="Novak P."/>
            <person name="Neumann P."/>
        </authorList>
    </citation>
    <scope>NUCLEOTIDE SEQUENCE</scope>
</reference>
<accession>A0A9P0ZSD7</accession>
<feature type="domain" description="Zinc finger PMZ-type" evidence="1">
    <location>
        <begin position="90"/>
        <end position="117"/>
    </location>
</feature>
<dbReference type="GO" id="GO:0008270">
    <property type="term" value="F:zinc ion binding"/>
    <property type="evidence" value="ECO:0007669"/>
    <property type="project" value="InterPro"/>
</dbReference>
<evidence type="ECO:0000259" key="1">
    <source>
        <dbReference type="SMART" id="SM00575"/>
    </source>
</evidence>
<evidence type="ECO:0000313" key="3">
    <source>
        <dbReference type="Proteomes" id="UP001152484"/>
    </source>
</evidence>
<dbReference type="InterPro" id="IPR006564">
    <property type="entry name" value="Znf_PMZ"/>
</dbReference>
<dbReference type="AlphaFoldDB" id="A0A9P0ZSD7"/>
<proteinExistence type="predicted"/>
<keyword evidence="3" id="KW-1185">Reference proteome</keyword>
<organism evidence="2 3">
    <name type="scientific">Cuscuta europaea</name>
    <name type="common">European dodder</name>
    <dbReference type="NCBI Taxonomy" id="41803"/>
    <lineage>
        <taxon>Eukaryota</taxon>
        <taxon>Viridiplantae</taxon>
        <taxon>Streptophyta</taxon>
        <taxon>Embryophyta</taxon>
        <taxon>Tracheophyta</taxon>
        <taxon>Spermatophyta</taxon>
        <taxon>Magnoliopsida</taxon>
        <taxon>eudicotyledons</taxon>
        <taxon>Gunneridae</taxon>
        <taxon>Pentapetalae</taxon>
        <taxon>asterids</taxon>
        <taxon>lamiids</taxon>
        <taxon>Solanales</taxon>
        <taxon>Convolvulaceae</taxon>
        <taxon>Cuscuteae</taxon>
        <taxon>Cuscuta</taxon>
        <taxon>Cuscuta subgen. Cuscuta</taxon>
    </lineage>
</organism>
<dbReference type="SMART" id="SM00575">
    <property type="entry name" value="ZnF_PMZ"/>
    <property type="match status" value="1"/>
</dbReference>
<sequence>MPITALVELSFYCVNAYFVERRETSKRRLAEGHRYCQQVTELIERNTEKATHHKVTTFDIGRGLYQVETGRGGRTVGKGGTKQTVNLHFRHCTCQKLNIYKIPCSRILAVCRDRSLSYDAFVDTFFSSAEYAPSYKRVFKSIPDIAYRPTYIGPRVVHDPSMIHAKGLPKAKRLRNEMDEGPRAAVRCGLCKQTGHNMMTCAKRLQGHVGSSTGADTGVSGSHTD</sequence>
<name>A0A9P0ZSD7_CUSEU</name>
<dbReference type="EMBL" id="CAMAPE010000053">
    <property type="protein sequence ID" value="CAH9110477.1"/>
    <property type="molecule type" value="Genomic_DNA"/>
</dbReference>
<gene>
    <name evidence="2" type="ORF">CEURO_LOCUS18879</name>
</gene>
<dbReference type="OrthoDB" id="1294417at2759"/>
<protein>
    <recommendedName>
        <fullName evidence="1">Zinc finger PMZ-type domain-containing protein</fullName>
    </recommendedName>
</protein>
<dbReference type="Proteomes" id="UP001152484">
    <property type="component" value="Unassembled WGS sequence"/>
</dbReference>
<evidence type="ECO:0000313" key="2">
    <source>
        <dbReference type="EMBL" id="CAH9110477.1"/>
    </source>
</evidence>